<dbReference type="InterPro" id="IPR010987">
    <property type="entry name" value="Glutathione-S-Trfase_C-like"/>
</dbReference>
<protein>
    <submittedName>
        <fullName evidence="3">Glutathione S-transferase</fullName>
        <ecNumber evidence="3">2.5.1.18</ecNumber>
    </submittedName>
</protein>
<dbReference type="SFLD" id="SFLDG00358">
    <property type="entry name" value="Main_(cytGST)"/>
    <property type="match status" value="1"/>
</dbReference>
<dbReference type="SUPFAM" id="SSF47616">
    <property type="entry name" value="GST C-terminal domain-like"/>
    <property type="match status" value="1"/>
</dbReference>
<keyword evidence="3" id="KW-0808">Transferase</keyword>
<dbReference type="CDD" id="cd03046">
    <property type="entry name" value="GST_N_GTT1_like"/>
    <property type="match status" value="1"/>
</dbReference>
<dbReference type="RefSeq" id="WP_354198582.1">
    <property type="nucleotide sequence ID" value="NZ_JBEPML010000021.1"/>
</dbReference>
<evidence type="ECO:0000259" key="1">
    <source>
        <dbReference type="PROSITE" id="PS50404"/>
    </source>
</evidence>
<dbReference type="Gene3D" id="1.20.1050.10">
    <property type="match status" value="1"/>
</dbReference>
<dbReference type="InterPro" id="IPR036249">
    <property type="entry name" value="Thioredoxin-like_sf"/>
</dbReference>
<dbReference type="PROSITE" id="PS50405">
    <property type="entry name" value="GST_CTER"/>
    <property type="match status" value="1"/>
</dbReference>
<dbReference type="Proteomes" id="UP001549076">
    <property type="component" value="Unassembled WGS sequence"/>
</dbReference>
<dbReference type="PANTHER" id="PTHR44051:SF8">
    <property type="entry name" value="GLUTATHIONE S-TRANSFERASE GSTA"/>
    <property type="match status" value="1"/>
</dbReference>
<dbReference type="SUPFAM" id="SSF52833">
    <property type="entry name" value="Thioredoxin-like"/>
    <property type="match status" value="1"/>
</dbReference>
<feature type="domain" description="GST N-terminal" evidence="1">
    <location>
        <begin position="8"/>
        <end position="87"/>
    </location>
</feature>
<dbReference type="SFLD" id="SFLDS00019">
    <property type="entry name" value="Glutathione_Transferase_(cytos"/>
    <property type="match status" value="1"/>
</dbReference>
<feature type="domain" description="GST C-terminal" evidence="2">
    <location>
        <begin position="90"/>
        <end position="218"/>
    </location>
</feature>
<reference evidence="3 4" key="1">
    <citation type="submission" date="2024-06" db="EMBL/GenBank/DDBJ databases">
        <title>Genomic Encyclopedia of Type Strains, Phase IV (KMG-IV): sequencing the most valuable type-strain genomes for metagenomic binning, comparative biology and taxonomic classification.</title>
        <authorList>
            <person name="Goeker M."/>
        </authorList>
    </citation>
    <scope>NUCLEOTIDE SEQUENCE [LARGE SCALE GENOMIC DNA]</scope>
    <source>
        <strain evidence="3 4">DSM 27865</strain>
    </source>
</reference>
<dbReference type="InterPro" id="IPR040079">
    <property type="entry name" value="Glutathione_S-Trfase"/>
</dbReference>
<dbReference type="CDD" id="cd03207">
    <property type="entry name" value="GST_C_8"/>
    <property type="match status" value="1"/>
</dbReference>
<dbReference type="Gene3D" id="3.40.30.10">
    <property type="entry name" value="Glutaredoxin"/>
    <property type="match status" value="1"/>
</dbReference>
<dbReference type="PROSITE" id="PS50404">
    <property type="entry name" value="GST_NTER"/>
    <property type="match status" value="1"/>
</dbReference>
<evidence type="ECO:0000259" key="2">
    <source>
        <dbReference type="PROSITE" id="PS50405"/>
    </source>
</evidence>
<evidence type="ECO:0000313" key="4">
    <source>
        <dbReference type="Proteomes" id="UP001549076"/>
    </source>
</evidence>
<evidence type="ECO:0000313" key="3">
    <source>
        <dbReference type="EMBL" id="MET3794118.1"/>
    </source>
</evidence>
<dbReference type="InterPro" id="IPR036282">
    <property type="entry name" value="Glutathione-S-Trfase_C_sf"/>
</dbReference>
<dbReference type="EMBL" id="JBEPML010000021">
    <property type="protein sequence ID" value="MET3794118.1"/>
    <property type="molecule type" value="Genomic_DNA"/>
</dbReference>
<proteinExistence type="predicted"/>
<dbReference type="PANTHER" id="PTHR44051">
    <property type="entry name" value="GLUTATHIONE S-TRANSFERASE-RELATED"/>
    <property type="match status" value="1"/>
</dbReference>
<dbReference type="InterPro" id="IPR004045">
    <property type="entry name" value="Glutathione_S-Trfase_N"/>
</dbReference>
<accession>A0ABV2N5M4</accession>
<comment type="caution">
    <text evidence="3">The sequence shown here is derived from an EMBL/GenBank/DDBJ whole genome shotgun (WGS) entry which is preliminary data.</text>
</comment>
<dbReference type="Pfam" id="PF13410">
    <property type="entry name" value="GST_C_2"/>
    <property type="match status" value="1"/>
</dbReference>
<name>A0ABV2N5M4_9HYPH</name>
<dbReference type="EC" id="2.5.1.18" evidence="3"/>
<keyword evidence="4" id="KW-1185">Reference proteome</keyword>
<dbReference type="Pfam" id="PF02798">
    <property type="entry name" value="GST_N"/>
    <property type="match status" value="1"/>
</dbReference>
<organism evidence="3 4">
    <name type="scientific">Aquamicrobium terrae</name>
    <dbReference type="NCBI Taxonomy" id="1324945"/>
    <lineage>
        <taxon>Bacteria</taxon>
        <taxon>Pseudomonadati</taxon>
        <taxon>Pseudomonadota</taxon>
        <taxon>Alphaproteobacteria</taxon>
        <taxon>Hyphomicrobiales</taxon>
        <taxon>Phyllobacteriaceae</taxon>
        <taxon>Aquamicrobium</taxon>
    </lineage>
</organism>
<gene>
    <name evidence="3" type="ORF">ABID37_004358</name>
</gene>
<sequence length="218" mass="24562">MIPTITAFESSPDRGKGQARDMRVRWAFEEVGQPYEVRLVSFREMKEAAYRALQPFGQIPTYQEGDLALFESGAIVLHIAQHHAGLLPDDPHGRARAIMWMFAALNTVEPPIVEHEQAPYVERGQPWYGRERLSFLEDRIRVRLAELSRRLGDDGWLDGAFSAGDLMMVMVLRRLNGSGMLEEYPNLAAYVARGEARPAFQRAFAAQLAVFLAASGDR</sequence>
<dbReference type="GO" id="GO:0004364">
    <property type="term" value="F:glutathione transferase activity"/>
    <property type="evidence" value="ECO:0007669"/>
    <property type="project" value="UniProtKB-EC"/>
</dbReference>